<accession>A0A7E4UYM5</accession>
<dbReference type="AlphaFoldDB" id="A0A7E4UYM5"/>
<reference evidence="1" key="1">
    <citation type="journal article" date="2013" name="Genetics">
        <title>The draft genome and transcriptome of Panagrellus redivivus are shaped by the harsh demands of a free-living lifestyle.</title>
        <authorList>
            <person name="Srinivasan J."/>
            <person name="Dillman A.R."/>
            <person name="Macchietto M.G."/>
            <person name="Heikkinen L."/>
            <person name="Lakso M."/>
            <person name="Fracchia K.M."/>
            <person name="Antoshechkin I."/>
            <person name="Mortazavi A."/>
            <person name="Wong G."/>
            <person name="Sternberg P.W."/>
        </authorList>
    </citation>
    <scope>NUCLEOTIDE SEQUENCE [LARGE SCALE GENOMIC DNA]</scope>
    <source>
        <strain evidence="1">MT8872</strain>
    </source>
</reference>
<evidence type="ECO:0000313" key="2">
    <source>
        <dbReference type="WBParaSite" id="Pan_g14178.t1"/>
    </source>
</evidence>
<proteinExistence type="predicted"/>
<sequence>MPYPISKLPYGLRCRLAELATQAERYRLQIAAGDPLICPPKLQTIDTSTSNLALQYENGKLVFTELMENVADLRDVTSELVDNIIFDIGIMWLNRITFTPDFFKQLSTKMMVTNTKHIVINSDNPPSVNFDDLFCDFLYLKDLTFMCAAPKDWMADILRFQRHKLQNVSLVKLMNDPFDFDVDLLIKLLKAQEPEFCLWIHTLISCDISMLRDSLSNKLSLWENAKPPPFPHIVIDFGYFSYTYFLPPFKFRVLDLI</sequence>
<keyword evidence="1" id="KW-1185">Reference proteome</keyword>
<dbReference type="WBParaSite" id="Pan_g14178.t1">
    <property type="protein sequence ID" value="Pan_g14178.t1"/>
    <property type="gene ID" value="Pan_g14178"/>
</dbReference>
<dbReference type="Proteomes" id="UP000492821">
    <property type="component" value="Unassembled WGS sequence"/>
</dbReference>
<evidence type="ECO:0000313" key="1">
    <source>
        <dbReference type="Proteomes" id="UP000492821"/>
    </source>
</evidence>
<protein>
    <submittedName>
        <fullName evidence="2">F-box domain-containing protein</fullName>
    </submittedName>
</protein>
<name>A0A7E4UYM5_PANRE</name>
<organism evidence="1 2">
    <name type="scientific">Panagrellus redivivus</name>
    <name type="common">Microworm</name>
    <dbReference type="NCBI Taxonomy" id="6233"/>
    <lineage>
        <taxon>Eukaryota</taxon>
        <taxon>Metazoa</taxon>
        <taxon>Ecdysozoa</taxon>
        <taxon>Nematoda</taxon>
        <taxon>Chromadorea</taxon>
        <taxon>Rhabditida</taxon>
        <taxon>Tylenchina</taxon>
        <taxon>Panagrolaimomorpha</taxon>
        <taxon>Panagrolaimoidea</taxon>
        <taxon>Panagrolaimidae</taxon>
        <taxon>Panagrellus</taxon>
    </lineage>
</organism>
<reference evidence="2" key="2">
    <citation type="submission" date="2020-10" db="UniProtKB">
        <authorList>
            <consortium name="WormBaseParasite"/>
        </authorList>
    </citation>
    <scope>IDENTIFICATION</scope>
</reference>